<proteinExistence type="predicted"/>
<evidence type="ECO:0000256" key="7">
    <source>
        <dbReference type="SAM" id="Phobius"/>
    </source>
</evidence>
<feature type="transmembrane region" description="Helical" evidence="7">
    <location>
        <begin position="142"/>
        <end position="161"/>
    </location>
</feature>
<feature type="transmembrane region" description="Helical" evidence="7">
    <location>
        <begin position="36"/>
        <end position="53"/>
    </location>
</feature>
<feature type="transmembrane region" description="Helical" evidence="7">
    <location>
        <begin position="181"/>
        <end position="203"/>
    </location>
</feature>
<keyword evidence="10" id="KW-1185">Reference proteome</keyword>
<feature type="transmembrane region" description="Helical" evidence="7">
    <location>
        <begin position="483"/>
        <end position="503"/>
    </location>
</feature>
<dbReference type="InterPro" id="IPR004680">
    <property type="entry name" value="Cit_transptr-like_dom"/>
</dbReference>
<feature type="transmembrane region" description="Helical" evidence="7">
    <location>
        <begin position="537"/>
        <end position="555"/>
    </location>
</feature>
<dbReference type="PANTHER" id="PTHR43652">
    <property type="entry name" value="BASIC AMINO ACID ANTIPORTER YFCC-RELATED"/>
    <property type="match status" value="1"/>
</dbReference>
<sequence length="597" mass="63490">MEAVGFSSLGWDAWFTMGTVVAVFLCVVLTRLSADTVFLGGTGLLMVVGVLDAKEALAGFSSSGMVTVGVLYVVVSGLQETGALLWISSNVLGRPTSVRGAQSRVMFPVLLLSGFLNNTPVVAMFIPMVLQWARRIGRAASLLLIPLSFASILGGMCTLIGTSTNLVVNGLYQHRYGGDGMGMFEITLLGLPCAVVGMAYLLLFSKKLLPQKKSIGEEFANPREYTVEMIVQPKSGLSGHSVQEAGLRQLPGGYLVEIIHEGHVHAPVAPSMILNDGDRLVFAGAVELILELRNLQGLQVAEDSLFSLDMPLSQRRVVEVVVSTTCPEIGQRIRECNFRERYNAAILALARNGERVDGRIGDMRLKAGDTLLIEAHAGFAPRQKDSRDFLLVSEMQDAVLVEHRRAPVAMLILAGMVLAVSFQLASMLHAAVTAAMLMLALKCSNPSRARKSVEWNVLLVIAAALGLGSALEKTGAAGALANSLIGLGGGSPWITLALVYVVTSIFTELITNNAAAALVFPVAMGVAESLGVDAKPFITCIMISASASFITPIGYQTNLMVFGPGGYRFADYLKIGLPLTVLVGVTAILLAPLIWPF</sequence>
<feature type="transmembrane region" description="Helical" evidence="7">
    <location>
        <begin position="12"/>
        <end position="30"/>
    </location>
</feature>
<reference evidence="9 10" key="1">
    <citation type="submission" date="2019-04" db="EMBL/GenBank/DDBJ databases">
        <authorList>
            <person name="Van Vliet M D."/>
        </authorList>
    </citation>
    <scope>NUCLEOTIDE SEQUENCE [LARGE SCALE GENOMIC DNA]</scope>
    <source>
        <strain evidence="9 10">F21</strain>
    </source>
</reference>
<feature type="domain" description="RCK C-terminal" evidence="8">
    <location>
        <begin position="214"/>
        <end position="298"/>
    </location>
</feature>
<dbReference type="InterPro" id="IPR051679">
    <property type="entry name" value="DASS-Related_Transporters"/>
</dbReference>
<organism evidence="9 10">
    <name type="scientific">Pontiella sulfatireligans</name>
    <dbReference type="NCBI Taxonomy" id="2750658"/>
    <lineage>
        <taxon>Bacteria</taxon>
        <taxon>Pseudomonadati</taxon>
        <taxon>Kiritimatiellota</taxon>
        <taxon>Kiritimatiellia</taxon>
        <taxon>Kiritimatiellales</taxon>
        <taxon>Pontiellaceae</taxon>
        <taxon>Pontiella</taxon>
    </lineage>
</organism>
<protein>
    <submittedName>
        <fullName evidence="9">Sodium-dependent dicarboxylate transporter SdcS</fullName>
    </submittedName>
</protein>
<dbReference type="Proteomes" id="UP000346198">
    <property type="component" value="Unassembled WGS sequence"/>
</dbReference>
<dbReference type="GO" id="GO:0005886">
    <property type="term" value="C:plasma membrane"/>
    <property type="evidence" value="ECO:0007669"/>
    <property type="project" value="TreeGrafter"/>
</dbReference>
<evidence type="ECO:0000256" key="6">
    <source>
        <dbReference type="ARBA" id="ARBA00023136"/>
    </source>
</evidence>
<feature type="transmembrane region" description="Helical" evidence="7">
    <location>
        <begin position="575"/>
        <end position="595"/>
    </location>
</feature>
<feature type="domain" description="RCK C-terminal" evidence="8">
    <location>
        <begin position="303"/>
        <end position="389"/>
    </location>
</feature>
<dbReference type="PANTHER" id="PTHR43652:SF2">
    <property type="entry name" value="BASIC AMINO ACID ANTIPORTER YFCC-RELATED"/>
    <property type="match status" value="1"/>
</dbReference>
<dbReference type="InterPro" id="IPR031312">
    <property type="entry name" value="Na/sul_symport_CS"/>
</dbReference>
<feature type="transmembrane region" description="Helical" evidence="7">
    <location>
        <begin position="408"/>
        <end position="441"/>
    </location>
</feature>
<dbReference type="FunFam" id="3.30.70.1450:FF:000009">
    <property type="entry name" value="SLC13 family permease"/>
    <property type="match status" value="1"/>
</dbReference>
<dbReference type="Pfam" id="PF02080">
    <property type="entry name" value="TrkA_C"/>
    <property type="match status" value="2"/>
</dbReference>
<feature type="transmembrane region" description="Helical" evidence="7">
    <location>
        <begin position="107"/>
        <end position="130"/>
    </location>
</feature>
<keyword evidence="2" id="KW-0813">Transport</keyword>
<feature type="transmembrane region" description="Helical" evidence="7">
    <location>
        <begin position="453"/>
        <end position="471"/>
    </location>
</feature>
<evidence type="ECO:0000256" key="5">
    <source>
        <dbReference type="ARBA" id="ARBA00022989"/>
    </source>
</evidence>
<feature type="transmembrane region" description="Helical" evidence="7">
    <location>
        <begin position="65"/>
        <end position="87"/>
    </location>
</feature>
<evidence type="ECO:0000256" key="2">
    <source>
        <dbReference type="ARBA" id="ARBA00022448"/>
    </source>
</evidence>
<gene>
    <name evidence="9" type="primary">sdcS</name>
    <name evidence="9" type="ORF">SCARR_02844</name>
</gene>
<dbReference type="SUPFAM" id="SSF116726">
    <property type="entry name" value="TrkA C-terminal domain-like"/>
    <property type="match status" value="2"/>
</dbReference>
<evidence type="ECO:0000256" key="1">
    <source>
        <dbReference type="ARBA" id="ARBA00004141"/>
    </source>
</evidence>
<evidence type="ECO:0000256" key="4">
    <source>
        <dbReference type="ARBA" id="ARBA00022737"/>
    </source>
</evidence>
<dbReference type="EMBL" id="CAAHFH010000002">
    <property type="protein sequence ID" value="VGO20777.1"/>
    <property type="molecule type" value="Genomic_DNA"/>
</dbReference>
<name>A0A6C2UN50_9BACT</name>
<dbReference type="PROSITE" id="PS51202">
    <property type="entry name" value="RCK_C"/>
    <property type="match status" value="2"/>
</dbReference>
<evidence type="ECO:0000259" key="8">
    <source>
        <dbReference type="PROSITE" id="PS51202"/>
    </source>
</evidence>
<dbReference type="RefSeq" id="WP_136062294.1">
    <property type="nucleotide sequence ID" value="NZ_CAAHFH010000002.1"/>
</dbReference>
<keyword evidence="3 7" id="KW-0812">Transmembrane</keyword>
<dbReference type="InterPro" id="IPR006037">
    <property type="entry name" value="RCK_C"/>
</dbReference>
<accession>A0A6C2UN50</accession>
<keyword evidence="5 7" id="KW-1133">Transmembrane helix</keyword>
<dbReference type="InterPro" id="IPR036721">
    <property type="entry name" value="RCK_C_sf"/>
</dbReference>
<comment type="subcellular location">
    <subcellularLocation>
        <location evidence="1">Membrane</location>
        <topology evidence="1">Multi-pass membrane protein</topology>
    </subcellularLocation>
</comment>
<dbReference type="GO" id="GO:0008324">
    <property type="term" value="F:monoatomic cation transmembrane transporter activity"/>
    <property type="evidence" value="ECO:0007669"/>
    <property type="project" value="InterPro"/>
</dbReference>
<evidence type="ECO:0000313" key="10">
    <source>
        <dbReference type="Proteomes" id="UP000346198"/>
    </source>
</evidence>
<evidence type="ECO:0000256" key="3">
    <source>
        <dbReference type="ARBA" id="ARBA00022692"/>
    </source>
</evidence>
<dbReference type="GO" id="GO:0006813">
    <property type="term" value="P:potassium ion transport"/>
    <property type="evidence" value="ECO:0007669"/>
    <property type="project" value="InterPro"/>
</dbReference>
<keyword evidence="6 7" id="KW-0472">Membrane</keyword>
<dbReference type="Gene3D" id="3.30.70.1450">
    <property type="entry name" value="Regulator of K+ conductance, C-terminal domain"/>
    <property type="match status" value="2"/>
</dbReference>
<dbReference type="PROSITE" id="PS01271">
    <property type="entry name" value="NA_SULFATE"/>
    <property type="match status" value="1"/>
</dbReference>
<dbReference type="AlphaFoldDB" id="A0A6C2UN50"/>
<evidence type="ECO:0000313" key="9">
    <source>
        <dbReference type="EMBL" id="VGO20777.1"/>
    </source>
</evidence>
<dbReference type="Pfam" id="PF03600">
    <property type="entry name" value="CitMHS"/>
    <property type="match status" value="1"/>
</dbReference>
<feature type="transmembrane region" description="Helical" evidence="7">
    <location>
        <begin position="509"/>
        <end position="530"/>
    </location>
</feature>
<keyword evidence="4" id="KW-0677">Repeat</keyword>